<evidence type="ECO:0000256" key="3">
    <source>
        <dbReference type="ARBA" id="ARBA00023163"/>
    </source>
</evidence>
<dbReference type="Proteomes" id="UP001364211">
    <property type="component" value="Unassembled WGS sequence"/>
</dbReference>
<feature type="domain" description="HTH gntR-type" evidence="4">
    <location>
        <begin position="8"/>
        <end position="75"/>
    </location>
</feature>
<evidence type="ECO:0000256" key="1">
    <source>
        <dbReference type="ARBA" id="ARBA00023015"/>
    </source>
</evidence>
<dbReference type="SMART" id="SM00895">
    <property type="entry name" value="FCD"/>
    <property type="match status" value="1"/>
</dbReference>
<name>A0ABU8T1T6_9PSEU</name>
<proteinExistence type="predicted"/>
<dbReference type="PANTHER" id="PTHR43537">
    <property type="entry name" value="TRANSCRIPTIONAL REGULATOR, GNTR FAMILY"/>
    <property type="match status" value="1"/>
</dbReference>
<protein>
    <submittedName>
        <fullName evidence="5">GntR family transcriptional regulator</fullName>
    </submittedName>
</protein>
<evidence type="ECO:0000313" key="6">
    <source>
        <dbReference type="Proteomes" id="UP001364211"/>
    </source>
</evidence>
<dbReference type="Pfam" id="PF07729">
    <property type="entry name" value="FCD"/>
    <property type="match status" value="1"/>
</dbReference>
<keyword evidence="3" id="KW-0804">Transcription</keyword>
<dbReference type="SUPFAM" id="SSF46785">
    <property type="entry name" value="Winged helix' DNA-binding domain"/>
    <property type="match status" value="1"/>
</dbReference>
<dbReference type="Gene3D" id="1.10.10.10">
    <property type="entry name" value="Winged helix-like DNA-binding domain superfamily/Winged helix DNA-binding domain"/>
    <property type="match status" value="1"/>
</dbReference>
<keyword evidence="1" id="KW-0805">Transcription regulation</keyword>
<dbReference type="PROSITE" id="PS50949">
    <property type="entry name" value="HTH_GNTR"/>
    <property type="match status" value="1"/>
</dbReference>
<dbReference type="SMART" id="SM00345">
    <property type="entry name" value="HTH_GNTR"/>
    <property type="match status" value="1"/>
</dbReference>
<dbReference type="InterPro" id="IPR011711">
    <property type="entry name" value="GntR_C"/>
</dbReference>
<organism evidence="5 6">
    <name type="scientific">Pseudonocardia spirodelae</name>
    <dbReference type="NCBI Taxonomy" id="3133431"/>
    <lineage>
        <taxon>Bacteria</taxon>
        <taxon>Bacillati</taxon>
        <taxon>Actinomycetota</taxon>
        <taxon>Actinomycetes</taxon>
        <taxon>Pseudonocardiales</taxon>
        <taxon>Pseudonocardiaceae</taxon>
        <taxon>Pseudonocardia</taxon>
    </lineage>
</organism>
<sequence>MTTDLEVRSLVDAVTRALRERILRGDLAAGAAVTEKLVAEEFAVARPTAKAAVERLVFDGLLRRQANRTARVPVLTLAEVSDVYFSRILLERAAIEVVAGHGRVPDDARIALGRFDLAFGRGDVSAVVEADVAFHQALVDAAGSPRLSRMYASLMAEFHLCVARVQVLGRLDRTRLAAEHAAVLAAVEEGDAGRASGELTAHITGARDRILAVYAEDS</sequence>
<dbReference type="SUPFAM" id="SSF48008">
    <property type="entry name" value="GntR ligand-binding domain-like"/>
    <property type="match status" value="1"/>
</dbReference>
<dbReference type="RefSeq" id="WP_340286035.1">
    <property type="nucleotide sequence ID" value="NZ_JBBJUP010000002.1"/>
</dbReference>
<dbReference type="InterPro" id="IPR000524">
    <property type="entry name" value="Tscrpt_reg_HTH_GntR"/>
</dbReference>
<dbReference type="EMBL" id="JBBJUP010000002">
    <property type="protein sequence ID" value="MEJ8277919.1"/>
    <property type="molecule type" value="Genomic_DNA"/>
</dbReference>
<dbReference type="InterPro" id="IPR008920">
    <property type="entry name" value="TF_FadR/GntR_C"/>
</dbReference>
<reference evidence="5 6" key="1">
    <citation type="submission" date="2024-03" db="EMBL/GenBank/DDBJ databases">
        <title>Draft genome sequence of Pseudonocardia sp. DW16-2.</title>
        <authorList>
            <person name="Duangmal K."/>
        </authorList>
    </citation>
    <scope>NUCLEOTIDE SEQUENCE [LARGE SCALE GENOMIC DNA]</scope>
    <source>
        <strain evidence="5 6">DW16-2</strain>
    </source>
</reference>
<dbReference type="Gene3D" id="1.20.120.530">
    <property type="entry name" value="GntR ligand-binding domain-like"/>
    <property type="match status" value="1"/>
</dbReference>
<evidence type="ECO:0000259" key="4">
    <source>
        <dbReference type="PROSITE" id="PS50949"/>
    </source>
</evidence>
<keyword evidence="6" id="KW-1185">Reference proteome</keyword>
<comment type="caution">
    <text evidence="5">The sequence shown here is derived from an EMBL/GenBank/DDBJ whole genome shotgun (WGS) entry which is preliminary data.</text>
</comment>
<dbReference type="PANTHER" id="PTHR43537:SF24">
    <property type="entry name" value="GLUCONATE OPERON TRANSCRIPTIONAL REPRESSOR"/>
    <property type="match status" value="1"/>
</dbReference>
<keyword evidence="2" id="KW-0238">DNA-binding</keyword>
<dbReference type="InterPro" id="IPR036390">
    <property type="entry name" value="WH_DNA-bd_sf"/>
</dbReference>
<dbReference type="Pfam" id="PF00392">
    <property type="entry name" value="GntR"/>
    <property type="match status" value="1"/>
</dbReference>
<evidence type="ECO:0000256" key="2">
    <source>
        <dbReference type="ARBA" id="ARBA00023125"/>
    </source>
</evidence>
<evidence type="ECO:0000313" key="5">
    <source>
        <dbReference type="EMBL" id="MEJ8277919.1"/>
    </source>
</evidence>
<accession>A0ABU8T1T6</accession>
<dbReference type="InterPro" id="IPR036388">
    <property type="entry name" value="WH-like_DNA-bd_sf"/>
</dbReference>
<gene>
    <name evidence="5" type="ORF">WJX68_03155</name>
</gene>